<evidence type="ECO:0000259" key="1">
    <source>
        <dbReference type="Pfam" id="PF08241"/>
    </source>
</evidence>
<sequence length="238" mass="27502">MANKKPYDNFINIPFTSDNLDRYLMRSFIFNVVKNTLPSLKGTLLDVGCGKMPYKKYILENSEVNTYIGLDIETAMEYDTIIKPDYTWDGKEMPFKDESYDTLLATEVLEHCPTPALVLKEMYRVLKKDGYILLTVPFLWPLHETPHDEYRYTPFALHRLLEDVGFRNIEVKSSGGWHASMAQMLGLWVKRSGISSQKQKILSKILKPIIKFLIKKDTVPTNFYEGLMIPNLFATATK</sequence>
<dbReference type="InterPro" id="IPR029063">
    <property type="entry name" value="SAM-dependent_MTases_sf"/>
</dbReference>
<dbReference type="Gene3D" id="3.40.50.150">
    <property type="entry name" value="Vaccinia Virus protein VP39"/>
    <property type="match status" value="1"/>
</dbReference>
<protein>
    <recommendedName>
        <fullName evidence="1">Methyltransferase type 11 domain-containing protein</fullName>
    </recommendedName>
</protein>
<dbReference type="AlphaFoldDB" id="A0A212J512"/>
<reference evidence="2" key="1">
    <citation type="submission" date="2016-04" db="EMBL/GenBank/DDBJ databases">
        <authorList>
            <person name="Evans L.H."/>
            <person name="Alamgir A."/>
            <person name="Owens N."/>
            <person name="Weber N.D."/>
            <person name="Virtaneva K."/>
            <person name="Barbian K."/>
            <person name="Babar A."/>
            <person name="Rosenke K."/>
        </authorList>
    </citation>
    <scope>NUCLEOTIDE SEQUENCE</scope>
    <source>
        <strain evidence="2">86-2</strain>
    </source>
</reference>
<proteinExistence type="predicted"/>
<evidence type="ECO:0000313" key="2">
    <source>
        <dbReference type="EMBL" id="SBV94526.1"/>
    </source>
</evidence>
<dbReference type="EMBL" id="FLUL01000001">
    <property type="protein sequence ID" value="SBV94526.1"/>
    <property type="molecule type" value="Genomic_DNA"/>
</dbReference>
<name>A0A212J512_9BACT</name>
<accession>A0A212J512</accession>
<dbReference type="InterPro" id="IPR013216">
    <property type="entry name" value="Methyltransf_11"/>
</dbReference>
<organism evidence="2">
    <name type="scientific">uncultured Dysgonomonas sp</name>
    <dbReference type="NCBI Taxonomy" id="206096"/>
    <lineage>
        <taxon>Bacteria</taxon>
        <taxon>Pseudomonadati</taxon>
        <taxon>Bacteroidota</taxon>
        <taxon>Bacteroidia</taxon>
        <taxon>Bacteroidales</taxon>
        <taxon>Dysgonomonadaceae</taxon>
        <taxon>Dysgonomonas</taxon>
        <taxon>environmental samples</taxon>
    </lineage>
</organism>
<gene>
    <name evidence="2" type="ORF">KL86DYS2_10744</name>
</gene>
<feature type="domain" description="Methyltransferase type 11" evidence="1">
    <location>
        <begin position="45"/>
        <end position="133"/>
    </location>
</feature>
<dbReference type="PANTHER" id="PTHR43591">
    <property type="entry name" value="METHYLTRANSFERASE"/>
    <property type="match status" value="1"/>
</dbReference>
<dbReference type="SUPFAM" id="SSF53335">
    <property type="entry name" value="S-adenosyl-L-methionine-dependent methyltransferases"/>
    <property type="match status" value="1"/>
</dbReference>
<dbReference type="Pfam" id="PF08241">
    <property type="entry name" value="Methyltransf_11"/>
    <property type="match status" value="1"/>
</dbReference>
<dbReference type="CDD" id="cd02440">
    <property type="entry name" value="AdoMet_MTases"/>
    <property type="match status" value="1"/>
</dbReference>
<dbReference type="GO" id="GO:0008757">
    <property type="term" value="F:S-adenosylmethionine-dependent methyltransferase activity"/>
    <property type="evidence" value="ECO:0007669"/>
    <property type="project" value="InterPro"/>
</dbReference>
<dbReference type="PANTHER" id="PTHR43591:SF110">
    <property type="entry name" value="RHODANESE DOMAIN-CONTAINING PROTEIN"/>
    <property type="match status" value="1"/>
</dbReference>